<dbReference type="RefSeq" id="WP_078402615.1">
    <property type="nucleotide sequence ID" value="NZ_CP016377.1"/>
</dbReference>
<dbReference type="KEGG" id="ego:BBD34_05005"/>
<gene>
    <name evidence="1" type="ORF">BAY32_11215</name>
</gene>
<accession>A0AAJ3NAP4</accession>
<organism evidence="1 2">
    <name type="scientific">Elizabethkingia ursingii</name>
    <dbReference type="NCBI Taxonomy" id="1756150"/>
    <lineage>
        <taxon>Bacteria</taxon>
        <taxon>Pseudomonadati</taxon>
        <taxon>Bacteroidota</taxon>
        <taxon>Flavobacteriia</taxon>
        <taxon>Flavobacteriales</taxon>
        <taxon>Weeksellaceae</taxon>
        <taxon>Elizabethkingia</taxon>
    </lineage>
</organism>
<evidence type="ECO:0000313" key="2">
    <source>
        <dbReference type="Proteomes" id="UP000190816"/>
    </source>
</evidence>
<dbReference type="Proteomes" id="UP000190816">
    <property type="component" value="Unassembled WGS sequence"/>
</dbReference>
<dbReference type="AlphaFoldDB" id="A0AAJ3NAP4"/>
<evidence type="ECO:0000313" key="1">
    <source>
        <dbReference type="EMBL" id="OPB73604.1"/>
    </source>
</evidence>
<name>A0AAJ3NAP4_9FLAO</name>
<sequence length="214" mass="25126">MAKKLLDYNIHDLYEWMNNGKSSGMPEDFVRYVNLLDKVRSMKLRPDIYGNKETIIKHLMTFEPELKGNRIKAAELYAESIEYFYTQESISKKAWRNLYADELDKNYDLAVALAKNASDLEKAARIKEKAAKIRGLDQEDPEKLPDSFYQRPFKVYTMDLDMFEQGKVDRAEAIEWIEENTKKLTPKAIDRIKQEAMITPIKIFQNEAEDPRKD</sequence>
<comment type="caution">
    <text evidence="1">The sequence shown here is derived from an EMBL/GenBank/DDBJ whole genome shotgun (WGS) entry which is preliminary data.</text>
</comment>
<dbReference type="EMBL" id="MAIC01000016">
    <property type="protein sequence ID" value="OPB73604.1"/>
    <property type="molecule type" value="Genomic_DNA"/>
</dbReference>
<proteinExistence type="predicted"/>
<protein>
    <submittedName>
        <fullName evidence="1">Uncharacterized protein</fullName>
    </submittedName>
</protein>
<reference evidence="1 2" key="1">
    <citation type="submission" date="2016-06" db="EMBL/GenBank/DDBJ databases">
        <authorList>
            <person name="Nicholson A.C."/>
        </authorList>
    </citation>
    <scope>NUCLEOTIDE SEQUENCE [LARGE SCALE GENOMIC DNA]</scope>
    <source>
        <strain evidence="1 2">G4123</strain>
    </source>
</reference>